<dbReference type="KEGG" id="bany:112046257"/>
<dbReference type="RefSeq" id="XP_023938619.2">
    <property type="nucleotide sequence ID" value="XM_024082851.2"/>
</dbReference>
<accession>A0A6J1MVP7</accession>
<evidence type="ECO:0000259" key="2">
    <source>
        <dbReference type="Pfam" id="PF16077"/>
    </source>
</evidence>
<feature type="signal peptide" evidence="1">
    <location>
        <begin position="1"/>
        <end position="21"/>
    </location>
</feature>
<dbReference type="AlphaFoldDB" id="A0A6J1MVP7"/>
<feature type="chain" id="PRO_5047045017" evidence="1">
    <location>
        <begin position="22"/>
        <end position="224"/>
    </location>
</feature>
<name>A0A6J1MVP7_BICAN</name>
<dbReference type="SUPFAM" id="SSF57501">
    <property type="entry name" value="Cystine-knot cytokines"/>
    <property type="match status" value="1"/>
</dbReference>
<protein>
    <submittedName>
        <fullName evidence="4">Uncharacterized protein LOC112046257 isoform X1</fullName>
    </submittedName>
</protein>
<dbReference type="Pfam" id="PF16077">
    <property type="entry name" value="Spaetzle"/>
    <property type="match status" value="1"/>
</dbReference>
<evidence type="ECO:0000313" key="3">
    <source>
        <dbReference type="Proteomes" id="UP001652582"/>
    </source>
</evidence>
<sequence length="224" mass="25192">MLPATCFVVFVTVLNLHITAANVAAPRDMPIQFPDQPPPQALALVAADDDDVPASCHNLTYCTVKPKNYPEERFNKMFKDYKPVHQPKLVEDLTNKFGEEGENCAVELSNEPLYKVREKRDQPWRTVIQAPGHDYLQRVRLEKCSNEGAPCFESFCMGGGDFTPVCQQKYYTWEVLVAKGDNESEKIEAKLPGACSCYATKVEFKNRFGADKPNSTGQKKPKKP</sequence>
<dbReference type="InterPro" id="IPR032104">
    <property type="entry name" value="Spaetzle"/>
</dbReference>
<gene>
    <name evidence="4" type="primary">LOC112046257</name>
</gene>
<dbReference type="Gene3D" id="2.10.90.10">
    <property type="entry name" value="Cystine-knot cytokines"/>
    <property type="match status" value="1"/>
</dbReference>
<feature type="domain" description="Spaetzle" evidence="2">
    <location>
        <begin position="118"/>
        <end position="198"/>
    </location>
</feature>
<keyword evidence="1" id="KW-0732">Signal</keyword>
<evidence type="ECO:0000313" key="4">
    <source>
        <dbReference type="RefSeq" id="XP_023938619.2"/>
    </source>
</evidence>
<reference evidence="4" key="1">
    <citation type="submission" date="2025-08" db="UniProtKB">
        <authorList>
            <consortium name="RefSeq"/>
        </authorList>
    </citation>
    <scope>IDENTIFICATION</scope>
</reference>
<proteinExistence type="predicted"/>
<dbReference type="Proteomes" id="UP001652582">
    <property type="component" value="Chromosome 12"/>
</dbReference>
<dbReference type="OrthoDB" id="7035242at2759"/>
<dbReference type="GeneID" id="112046257"/>
<organism evidence="3 4">
    <name type="scientific">Bicyclus anynana</name>
    <name type="common">Squinting bush brown butterfly</name>
    <dbReference type="NCBI Taxonomy" id="110368"/>
    <lineage>
        <taxon>Eukaryota</taxon>
        <taxon>Metazoa</taxon>
        <taxon>Ecdysozoa</taxon>
        <taxon>Arthropoda</taxon>
        <taxon>Hexapoda</taxon>
        <taxon>Insecta</taxon>
        <taxon>Pterygota</taxon>
        <taxon>Neoptera</taxon>
        <taxon>Endopterygota</taxon>
        <taxon>Lepidoptera</taxon>
        <taxon>Glossata</taxon>
        <taxon>Ditrysia</taxon>
        <taxon>Papilionoidea</taxon>
        <taxon>Nymphalidae</taxon>
        <taxon>Satyrinae</taxon>
        <taxon>Satyrini</taxon>
        <taxon>Mycalesina</taxon>
        <taxon>Bicyclus</taxon>
    </lineage>
</organism>
<dbReference type="InterPro" id="IPR029034">
    <property type="entry name" value="Cystine-knot_cytokine"/>
</dbReference>
<keyword evidence="3" id="KW-1185">Reference proteome</keyword>
<evidence type="ECO:0000256" key="1">
    <source>
        <dbReference type="SAM" id="SignalP"/>
    </source>
</evidence>